<evidence type="ECO:0000259" key="1">
    <source>
        <dbReference type="Pfam" id="PF01850"/>
    </source>
</evidence>
<dbReference type="PANTHER" id="PTHR42188:SF1">
    <property type="entry name" value="23S RRNA-SPECIFIC ENDONUCLEASE VAPC20"/>
    <property type="match status" value="1"/>
</dbReference>
<dbReference type="Gene3D" id="3.40.50.1010">
    <property type="entry name" value="5'-nuclease"/>
    <property type="match status" value="1"/>
</dbReference>
<dbReference type="AlphaFoldDB" id="L9XKL5"/>
<gene>
    <name evidence="2" type="ORF">C492_08970</name>
</gene>
<dbReference type="RefSeq" id="WP_008422487.1">
    <property type="nucleotide sequence ID" value="NZ_AOIA01000079.1"/>
</dbReference>
<reference evidence="2 3" key="1">
    <citation type="journal article" date="2014" name="PLoS Genet.">
        <title>Phylogenetically driven sequencing of extremely halophilic archaea reveals strategies for static and dynamic osmo-response.</title>
        <authorList>
            <person name="Becker E.A."/>
            <person name="Seitzer P.M."/>
            <person name="Tritt A."/>
            <person name="Larsen D."/>
            <person name="Krusor M."/>
            <person name="Yao A.I."/>
            <person name="Wu D."/>
            <person name="Madern D."/>
            <person name="Eisen J.A."/>
            <person name="Darling A.E."/>
            <person name="Facciotti M.T."/>
        </authorList>
    </citation>
    <scope>NUCLEOTIDE SEQUENCE [LARGE SCALE GENOMIC DNA]</scope>
    <source>
        <strain evidence="2 3">DSM 18795</strain>
    </source>
</reference>
<dbReference type="STRING" id="1227498.C492_08970"/>
<organism evidence="2 3">
    <name type="scientific">Natronococcus jeotgali DSM 18795</name>
    <dbReference type="NCBI Taxonomy" id="1227498"/>
    <lineage>
        <taxon>Archaea</taxon>
        <taxon>Methanobacteriati</taxon>
        <taxon>Methanobacteriota</taxon>
        <taxon>Stenosarchaea group</taxon>
        <taxon>Halobacteria</taxon>
        <taxon>Halobacteriales</taxon>
        <taxon>Natrialbaceae</taxon>
        <taxon>Natronococcus</taxon>
    </lineage>
</organism>
<comment type="caution">
    <text evidence="2">The sequence shown here is derived from an EMBL/GenBank/DDBJ whole genome shotgun (WGS) entry which is preliminary data.</text>
</comment>
<dbReference type="InterPro" id="IPR002716">
    <property type="entry name" value="PIN_dom"/>
</dbReference>
<feature type="domain" description="PIN" evidence="1">
    <location>
        <begin position="10"/>
        <end position="135"/>
    </location>
</feature>
<dbReference type="Pfam" id="PF01850">
    <property type="entry name" value="PIN"/>
    <property type="match status" value="1"/>
</dbReference>
<accession>L9XKL5</accession>
<dbReference type="Proteomes" id="UP000011531">
    <property type="component" value="Unassembled WGS sequence"/>
</dbReference>
<dbReference type="SUPFAM" id="SSF88723">
    <property type="entry name" value="PIN domain-like"/>
    <property type="match status" value="1"/>
</dbReference>
<dbReference type="GO" id="GO:0016075">
    <property type="term" value="P:rRNA catabolic process"/>
    <property type="evidence" value="ECO:0007669"/>
    <property type="project" value="TreeGrafter"/>
</dbReference>
<proteinExistence type="predicted"/>
<dbReference type="OrthoDB" id="198094at2157"/>
<dbReference type="EMBL" id="AOIA01000079">
    <property type="protein sequence ID" value="ELY61956.1"/>
    <property type="molecule type" value="Genomic_DNA"/>
</dbReference>
<keyword evidence="3" id="KW-1185">Reference proteome</keyword>
<protein>
    <submittedName>
        <fullName evidence="2">PilT protein domain protein</fullName>
    </submittedName>
</protein>
<evidence type="ECO:0000313" key="3">
    <source>
        <dbReference type="Proteomes" id="UP000011531"/>
    </source>
</evidence>
<sequence length="151" mass="17025">MSSPGATALFIDTGAFYARFKPDDENHEQAVELFNGIQSGKYTYRPLYTSRYVLSELATLLLRWVGHGDAVRALSAIRESESFTVLPVDAGAFDRTCKEFARYDDQQISFVDHSSAILVDEYDIEHLFAFDSDFRPLGFTIVPGDTDEIHE</sequence>
<name>L9XKL5_9EURY</name>
<dbReference type="InterPro" id="IPR029060">
    <property type="entry name" value="PIN-like_dom_sf"/>
</dbReference>
<evidence type="ECO:0000313" key="2">
    <source>
        <dbReference type="EMBL" id="ELY61956.1"/>
    </source>
</evidence>
<dbReference type="GO" id="GO:0004521">
    <property type="term" value="F:RNA endonuclease activity"/>
    <property type="evidence" value="ECO:0007669"/>
    <property type="project" value="InterPro"/>
</dbReference>
<dbReference type="PANTHER" id="PTHR42188">
    <property type="entry name" value="23S RRNA-SPECIFIC ENDONUCLEASE VAPC20"/>
    <property type="match status" value="1"/>
</dbReference>
<dbReference type="InterPro" id="IPR039018">
    <property type="entry name" value="VapC20-like"/>
</dbReference>